<feature type="transmembrane region" description="Helical" evidence="1">
    <location>
        <begin position="110"/>
        <end position="135"/>
    </location>
</feature>
<dbReference type="NCBIfam" id="TIGR02357">
    <property type="entry name" value="ECF_ThiT_YuaJ"/>
    <property type="match status" value="1"/>
</dbReference>
<keyword evidence="1" id="KW-1133">Transmembrane helix</keyword>
<feature type="transmembrane region" description="Helical" evidence="1">
    <location>
        <begin position="80"/>
        <end position="98"/>
    </location>
</feature>
<dbReference type="EMBL" id="CP073084">
    <property type="protein sequence ID" value="QUE54271.1"/>
    <property type="molecule type" value="Genomic_DNA"/>
</dbReference>
<evidence type="ECO:0000313" key="3">
    <source>
        <dbReference type="Proteomes" id="UP000677616"/>
    </source>
</evidence>
<protein>
    <submittedName>
        <fullName evidence="2">Energy-coupled thiamine transporter ThiT</fullName>
    </submittedName>
</protein>
<dbReference type="InterPro" id="IPR012651">
    <property type="entry name" value="Thia_Transptr_ThiT"/>
</dbReference>
<dbReference type="Proteomes" id="UP000677616">
    <property type="component" value="Chromosome"/>
</dbReference>
<evidence type="ECO:0000256" key="1">
    <source>
        <dbReference type="SAM" id="Phobius"/>
    </source>
</evidence>
<keyword evidence="3" id="KW-1185">Reference proteome</keyword>
<sequence>MSQNKLRVLTELAIFSAIALVFDKLPLFTMPQGGSVSLVMLPILLLALRHGLSMGILSGAIVGIIQLFYGGYFLNVFQVFLDYVLSYAGIGLAGCLAGQLGKKSNFSQQALIIGLAATLGGSMRFIGNFLAGVIFYGDYAPEGVPVWLYSFQYNISYILPATLIAIAVLIVLLKAQPGFFKPTYNKG</sequence>
<dbReference type="Gene3D" id="1.10.1760.20">
    <property type="match status" value="1"/>
</dbReference>
<feature type="transmembrane region" description="Helical" evidence="1">
    <location>
        <begin position="55"/>
        <end position="74"/>
    </location>
</feature>
<dbReference type="Pfam" id="PF09515">
    <property type="entry name" value="Thia_YuaJ"/>
    <property type="match status" value="1"/>
</dbReference>
<proteinExistence type="predicted"/>
<organism evidence="2 3">
    <name type="scientific">Streptococcus oriscaviae</name>
    <dbReference type="NCBI Taxonomy" id="2781599"/>
    <lineage>
        <taxon>Bacteria</taxon>
        <taxon>Bacillati</taxon>
        <taxon>Bacillota</taxon>
        <taxon>Bacilli</taxon>
        <taxon>Lactobacillales</taxon>
        <taxon>Streptococcaceae</taxon>
        <taxon>Streptococcus</taxon>
    </lineage>
</organism>
<feature type="transmembrane region" description="Helical" evidence="1">
    <location>
        <begin position="29"/>
        <end position="48"/>
    </location>
</feature>
<gene>
    <name evidence="2" type="primary">thiT</name>
    <name evidence="2" type="ORF">INT76_10730</name>
</gene>
<name>A0ABX7YKD5_9STRE</name>
<reference evidence="2 3" key="1">
    <citation type="submission" date="2021-04" db="EMBL/GenBank/DDBJ databases">
        <title>Complete genome sequence of a novel Streptococcus species.</title>
        <authorList>
            <person name="Teng J.L.L."/>
        </authorList>
    </citation>
    <scope>NUCLEOTIDE SEQUENCE [LARGE SCALE GENOMIC DNA]</scope>
    <source>
        <strain evidence="2 3">HKU75</strain>
    </source>
</reference>
<evidence type="ECO:0000313" key="2">
    <source>
        <dbReference type="EMBL" id="QUE54271.1"/>
    </source>
</evidence>
<keyword evidence="1" id="KW-0472">Membrane</keyword>
<accession>A0ABX7YKD5</accession>
<dbReference type="RefSeq" id="WP_212570706.1">
    <property type="nucleotide sequence ID" value="NZ_CP073084.1"/>
</dbReference>
<keyword evidence="1" id="KW-0812">Transmembrane</keyword>
<feature type="transmembrane region" description="Helical" evidence="1">
    <location>
        <begin position="155"/>
        <end position="173"/>
    </location>
</feature>